<dbReference type="Proteomes" id="UP000308705">
    <property type="component" value="Unassembled WGS sequence"/>
</dbReference>
<dbReference type="EMBL" id="SZQA01000020">
    <property type="protein sequence ID" value="TKK86546.1"/>
    <property type="molecule type" value="Genomic_DNA"/>
</dbReference>
<dbReference type="AlphaFoldDB" id="A0A4U3MFM0"/>
<organism evidence="1 2">
    <name type="scientific">Herbidospora galbida</name>
    <dbReference type="NCBI Taxonomy" id="2575442"/>
    <lineage>
        <taxon>Bacteria</taxon>
        <taxon>Bacillati</taxon>
        <taxon>Actinomycetota</taxon>
        <taxon>Actinomycetes</taxon>
        <taxon>Streptosporangiales</taxon>
        <taxon>Streptosporangiaceae</taxon>
        <taxon>Herbidospora</taxon>
    </lineage>
</organism>
<gene>
    <name evidence="1" type="ORF">FDA94_20785</name>
</gene>
<name>A0A4U3MFM0_9ACTN</name>
<evidence type="ECO:0000313" key="2">
    <source>
        <dbReference type="Proteomes" id="UP000308705"/>
    </source>
</evidence>
<dbReference type="OrthoDB" id="3544048at2"/>
<comment type="caution">
    <text evidence="1">The sequence shown here is derived from an EMBL/GenBank/DDBJ whole genome shotgun (WGS) entry which is preliminary data.</text>
</comment>
<sequence>MQPNLAAADPGVRAAALRWLARHGEPADAAAVAALVEDRAEFDDRDECSDPPESARTPVRLIAIESLVALAAPGAYREVFDHALADADLRIRAAATLGASTGALLARLAVEEDRGVRYRIAVALHPADVALRVLEELRAGDDFAAVAAGVVLDAAAEAD</sequence>
<dbReference type="RefSeq" id="WP_137248740.1">
    <property type="nucleotide sequence ID" value="NZ_SZQA01000020.1"/>
</dbReference>
<proteinExistence type="predicted"/>
<reference evidence="1 2" key="1">
    <citation type="submission" date="2019-04" db="EMBL/GenBank/DDBJ databases">
        <title>Herbidospora sp. NEAU-GS14.nov., a novel actinomycete isolated from soil.</title>
        <authorList>
            <person name="Han L."/>
        </authorList>
    </citation>
    <scope>NUCLEOTIDE SEQUENCE [LARGE SCALE GENOMIC DNA]</scope>
    <source>
        <strain evidence="1 2">NEAU-GS14</strain>
    </source>
</reference>
<evidence type="ECO:0000313" key="1">
    <source>
        <dbReference type="EMBL" id="TKK86546.1"/>
    </source>
</evidence>
<protein>
    <recommendedName>
        <fullName evidence="3">HEAT repeat domain-containing protein</fullName>
    </recommendedName>
</protein>
<accession>A0A4U3MFM0</accession>
<keyword evidence="2" id="KW-1185">Reference proteome</keyword>
<evidence type="ECO:0008006" key="3">
    <source>
        <dbReference type="Google" id="ProtNLM"/>
    </source>
</evidence>